<dbReference type="Pfam" id="PF00919">
    <property type="entry name" value="UPF0004"/>
    <property type="match status" value="1"/>
</dbReference>
<evidence type="ECO:0000313" key="18">
    <source>
        <dbReference type="EMBL" id="AWN81842.1"/>
    </source>
</evidence>
<gene>
    <name evidence="18" type="primary">mtaB</name>
    <name evidence="18" type="ORF">DK880_00522</name>
</gene>
<accession>A0A2Z3LCD9</accession>
<dbReference type="PANTHER" id="PTHR11918">
    <property type="entry name" value="RADICAL SAM PROTEINS"/>
    <property type="match status" value="1"/>
</dbReference>
<dbReference type="Gene3D" id="3.40.50.12160">
    <property type="entry name" value="Methylthiotransferase, N-terminal domain"/>
    <property type="match status" value="1"/>
</dbReference>
<name>A0A2Z3LCD9_9BACT</name>
<keyword evidence="7" id="KW-0949">S-adenosyl-L-methionine</keyword>
<evidence type="ECO:0000313" key="19">
    <source>
        <dbReference type="Proteomes" id="UP000245872"/>
    </source>
</evidence>
<dbReference type="PROSITE" id="PS51449">
    <property type="entry name" value="MTTASE_N"/>
    <property type="match status" value="1"/>
</dbReference>
<evidence type="ECO:0000256" key="8">
    <source>
        <dbReference type="ARBA" id="ARBA00022694"/>
    </source>
</evidence>
<dbReference type="OrthoDB" id="9805215at2"/>
<dbReference type="InterPro" id="IPR038135">
    <property type="entry name" value="Methylthiotransferase_N_sf"/>
</dbReference>
<keyword evidence="6 18" id="KW-0808">Transferase</keyword>
<proteinExistence type="inferred from homology"/>
<dbReference type="RefSeq" id="WP_109997263.1">
    <property type="nucleotide sequence ID" value="NZ_CP029619.1"/>
</dbReference>
<dbReference type="SMART" id="SM00729">
    <property type="entry name" value="Elp3"/>
    <property type="match status" value="1"/>
</dbReference>
<evidence type="ECO:0000256" key="14">
    <source>
        <dbReference type="ARBA" id="ARBA00061574"/>
    </source>
</evidence>
<keyword evidence="5" id="KW-0963">Cytoplasm</keyword>
<dbReference type="GO" id="GO:0035598">
    <property type="term" value="F:tRNA (N(6)-L-threonylcarbamoyladenosine(37)-C(2))-methylthiotransferase activity"/>
    <property type="evidence" value="ECO:0007669"/>
    <property type="project" value="UniProtKB-EC"/>
</dbReference>
<dbReference type="InterPro" id="IPR006467">
    <property type="entry name" value="MiaB-like_bact"/>
</dbReference>
<evidence type="ECO:0000256" key="5">
    <source>
        <dbReference type="ARBA" id="ARBA00022490"/>
    </source>
</evidence>
<dbReference type="NCBIfam" id="TIGR00089">
    <property type="entry name" value="MiaB/RimO family radical SAM methylthiotransferase"/>
    <property type="match status" value="1"/>
</dbReference>
<keyword evidence="11" id="KW-0411">Iron-sulfur</keyword>
<feature type="domain" description="Radical SAM core" evidence="17">
    <location>
        <begin position="140"/>
        <end position="371"/>
    </location>
</feature>
<dbReference type="InterPro" id="IPR020612">
    <property type="entry name" value="Methylthiotransferase_CS"/>
</dbReference>
<keyword evidence="4" id="KW-0004">4Fe-4S</keyword>
<evidence type="ECO:0000256" key="13">
    <source>
        <dbReference type="ARBA" id="ARBA00051661"/>
    </source>
</evidence>
<evidence type="ECO:0000256" key="3">
    <source>
        <dbReference type="ARBA" id="ARBA00013273"/>
    </source>
</evidence>
<dbReference type="InterPro" id="IPR023404">
    <property type="entry name" value="rSAM_horseshoe"/>
</dbReference>
<keyword evidence="8" id="KW-0819">tRNA processing</keyword>
<dbReference type="InterPro" id="IPR007197">
    <property type="entry name" value="rSAM"/>
</dbReference>
<evidence type="ECO:0000256" key="2">
    <source>
        <dbReference type="ARBA" id="ARBA00002399"/>
    </source>
</evidence>
<dbReference type="Proteomes" id="UP000245872">
    <property type="component" value="Chromosome"/>
</dbReference>
<dbReference type="CDD" id="cd01335">
    <property type="entry name" value="Radical_SAM"/>
    <property type="match status" value="1"/>
</dbReference>
<protein>
    <recommendedName>
        <fullName evidence="15">Threonylcarbamoyladenosine tRNA methylthiotransferase MtaB</fullName>
        <ecNumber evidence="3">2.8.4.5</ecNumber>
    </recommendedName>
    <alternativeName>
        <fullName evidence="12">tRNA-t(6)A37 methylthiotransferase</fullName>
    </alternativeName>
</protein>
<evidence type="ECO:0000256" key="7">
    <source>
        <dbReference type="ARBA" id="ARBA00022691"/>
    </source>
</evidence>
<dbReference type="InterPro" id="IPR013848">
    <property type="entry name" value="Methylthiotransferase_N"/>
</dbReference>
<dbReference type="SUPFAM" id="SSF102114">
    <property type="entry name" value="Radical SAM enzymes"/>
    <property type="match status" value="1"/>
</dbReference>
<dbReference type="GO" id="GO:0051539">
    <property type="term" value="F:4 iron, 4 sulfur cluster binding"/>
    <property type="evidence" value="ECO:0007669"/>
    <property type="project" value="UniProtKB-KW"/>
</dbReference>
<comment type="similarity">
    <text evidence="14">Belongs to the methylthiotransferase family. MtaB subfamily.</text>
</comment>
<dbReference type="FunFam" id="3.40.50.12160:FF:000004">
    <property type="entry name" value="Threonylcarbamoyladenosine tRNA methylthiotransferase MtaB"/>
    <property type="match status" value="1"/>
</dbReference>
<dbReference type="Gene3D" id="3.80.30.20">
    <property type="entry name" value="tm_1862 like domain"/>
    <property type="match status" value="1"/>
</dbReference>
<evidence type="ECO:0000256" key="1">
    <source>
        <dbReference type="ARBA" id="ARBA00001966"/>
    </source>
</evidence>
<evidence type="ECO:0000259" key="16">
    <source>
        <dbReference type="PROSITE" id="PS51449"/>
    </source>
</evidence>
<evidence type="ECO:0000259" key="17">
    <source>
        <dbReference type="PROSITE" id="PS51918"/>
    </source>
</evidence>
<sequence length="436" mass="48572">MKKVSFHTLGCKLNFAETATISRLFGQKGFVTVSLDQRPHVFVLNSCSVTENADRKCAKVVKHALKMAPSAFVIVIGCYAQLQPEAIAQIPGVDAVLGSNEKFKLLDLLTDFDKKEGNETATIQVAPIQESRTFSPAYSLSDRTRAFLKVQDGCNYKCTFCTIPLARGSSRSAPIAEVVAQARAIAVKGIKEIVLTGVNLGDFGLIDNKRTAHFLELIQALEAVEGIERFRISSIEPNLLNKAIITFVAQSKCFMPHFHIPLQSGSDKILKLMHRRYNTQLYQDRIETIAKEIPTCCIGVDVIVGFPGETEEDFLTTYHFLNSLPIAYLHVFPYSERAQTKAATMAASVPFAERARRAHMLRTLSEKKLRYFYSQHLGQQARVLFEQAEAEEPVEGFTENYIRVQLPYQQGLSGKVCPVILQTIHTEGVVIPKLLS</sequence>
<keyword evidence="9" id="KW-0479">Metal-binding</keyword>
<dbReference type="SFLD" id="SFLDG01061">
    <property type="entry name" value="methylthiotransferase"/>
    <property type="match status" value="1"/>
</dbReference>
<dbReference type="PROSITE" id="PS01278">
    <property type="entry name" value="MTTASE_RADICAL"/>
    <property type="match status" value="1"/>
</dbReference>
<dbReference type="SFLD" id="SFLDG01082">
    <property type="entry name" value="B12-binding_domain_containing"/>
    <property type="match status" value="1"/>
</dbReference>
<evidence type="ECO:0000256" key="9">
    <source>
        <dbReference type="ARBA" id="ARBA00022723"/>
    </source>
</evidence>
<dbReference type="GO" id="GO:0046872">
    <property type="term" value="F:metal ion binding"/>
    <property type="evidence" value="ECO:0007669"/>
    <property type="project" value="UniProtKB-KW"/>
</dbReference>
<dbReference type="EMBL" id="CP029619">
    <property type="protein sequence ID" value="AWN81842.1"/>
    <property type="molecule type" value="Genomic_DNA"/>
</dbReference>
<evidence type="ECO:0000256" key="15">
    <source>
        <dbReference type="ARBA" id="ARBA00069898"/>
    </source>
</evidence>
<dbReference type="InterPro" id="IPR005839">
    <property type="entry name" value="Methylthiotransferase"/>
</dbReference>
<evidence type="ECO:0000256" key="10">
    <source>
        <dbReference type="ARBA" id="ARBA00023004"/>
    </source>
</evidence>
<comment type="function">
    <text evidence="2">Catalyzes the methylthiolation of N6-threonylcarbamoyladenosine (t(6)A), leading to the formation of 2-methylthio-N6-threonylcarbamoyladenosine (ms(2)t(6)A) at position 37 in tRNAs that read codons beginning with adenine.</text>
</comment>
<comment type="cofactor">
    <cofactor evidence="1">
        <name>[4Fe-4S] cluster</name>
        <dbReference type="ChEBI" id="CHEBI:49883"/>
    </cofactor>
</comment>
<evidence type="ECO:0000256" key="4">
    <source>
        <dbReference type="ARBA" id="ARBA00022485"/>
    </source>
</evidence>
<dbReference type="KEGG" id="cher:DK880_00522"/>
<keyword evidence="10" id="KW-0408">Iron</keyword>
<dbReference type="PROSITE" id="PS51918">
    <property type="entry name" value="RADICAL_SAM"/>
    <property type="match status" value="1"/>
</dbReference>
<dbReference type="PANTHER" id="PTHR11918:SF45">
    <property type="entry name" value="THREONYLCARBAMOYLADENOSINE TRNA METHYLTHIOTRANSFERASE"/>
    <property type="match status" value="1"/>
</dbReference>
<dbReference type="InterPro" id="IPR058240">
    <property type="entry name" value="rSAM_sf"/>
</dbReference>
<comment type="catalytic activity">
    <reaction evidence="13">
        <text>N(6)-L-threonylcarbamoyladenosine(37) in tRNA + (sulfur carrier)-SH + AH2 + 2 S-adenosyl-L-methionine = 2-methylsulfanyl-N(6)-L-threonylcarbamoyladenosine(37) in tRNA + (sulfur carrier)-H + 5'-deoxyadenosine + L-methionine + A + S-adenosyl-L-homocysteine + 2 H(+)</text>
        <dbReference type="Rhea" id="RHEA:37075"/>
        <dbReference type="Rhea" id="RHEA-COMP:10163"/>
        <dbReference type="Rhea" id="RHEA-COMP:11092"/>
        <dbReference type="Rhea" id="RHEA-COMP:14737"/>
        <dbReference type="Rhea" id="RHEA-COMP:14739"/>
        <dbReference type="ChEBI" id="CHEBI:13193"/>
        <dbReference type="ChEBI" id="CHEBI:15378"/>
        <dbReference type="ChEBI" id="CHEBI:17319"/>
        <dbReference type="ChEBI" id="CHEBI:17499"/>
        <dbReference type="ChEBI" id="CHEBI:29917"/>
        <dbReference type="ChEBI" id="CHEBI:57844"/>
        <dbReference type="ChEBI" id="CHEBI:57856"/>
        <dbReference type="ChEBI" id="CHEBI:59789"/>
        <dbReference type="ChEBI" id="CHEBI:64428"/>
        <dbReference type="ChEBI" id="CHEBI:74418"/>
        <dbReference type="ChEBI" id="CHEBI:74420"/>
        <dbReference type="EC" id="2.8.4.5"/>
    </reaction>
</comment>
<dbReference type="AlphaFoldDB" id="A0A2Z3LCD9"/>
<reference evidence="18 19" key="1">
    <citation type="submission" date="2018-05" db="EMBL/GenBank/DDBJ databases">
        <title>Candidatus Cardinium hertigii Genome Assembly.</title>
        <authorList>
            <person name="Showmaker K.C."/>
            <person name="Walden K.O."/>
            <person name="Fields C.J."/>
            <person name="Lambert K.N."/>
            <person name="Hudson M.E."/>
        </authorList>
    </citation>
    <scope>NUCLEOTIDE SEQUENCE [LARGE SCALE GENOMIC DNA]</scope>
    <source>
        <strain evidence="19">cHgTN10</strain>
    </source>
</reference>
<dbReference type="SFLD" id="SFLDS00029">
    <property type="entry name" value="Radical_SAM"/>
    <property type="match status" value="1"/>
</dbReference>
<evidence type="ECO:0000256" key="11">
    <source>
        <dbReference type="ARBA" id="ARBA00023014"/>
    </source>
</evidence>
<organism evidence="18 19">
    <name type="scientific">Candidatus Cardinium hertigii</name>
    <dbReference type="NCBI Taxonomy" id="247481"/>
    <lineage>
        <taxon>Bacteria</taxon>
        <taxon>Pseudomonadati</taxon>
        <taxon>Bacteroidota</taxon>
        <taxon>Cytophagia</taxon>
        <taxon>Cytophagales</taxon>
        <taxon>Amoebophilaceae</taxon>
        <taxon>Candidatus Cardinium</taxon>
    </lineage>
</organism>
<dbReference type="InterPro" id="IPR006638">
    <property type="entry name" value="Elp3/MiaA/NifB-like_rSAM"/>
</dbReference>
<dbReference type="FunFam" id="3.80.30.20:FF:000001">
    <property type="entry name" value="tRNA-2-methylthio-N(6)-dimethylallyladenosine synthase 2"/>
    <property type="match status" value="1"/>
</dbReference>
<evidence type="ECO:0000256" key="12">
    <source>
        <dbReference type="ARBA" id="ARBA00031213"/>
    </source>
</evidence>
<dbReference type="Pfam" id="PF04055">
    <property type="entry name" value="Radical_SAM"/>
    <property type="match status" value="1"/>
</dbReference>
<dbReference type="EC" id="2.8.4.5" evidence="3"/>
<keyword evidence="19" id="KW-1185">Reference proteome</keyword>
<evidence type="ECO:0000256" key="6">
    <source>
        <dbReference type="ARBA" id="ARBA00022679"/>
    </source>
</evidence>
<dbReference type="NCBIfam" id="TIGR01579">
    <property type="entry name" value="MiaB-like-C"/>
    <property type="match status" value="1"/>
</dbReference>
<feature type="domain" description="MTTase N-terminal" evidence="16">
    <location>
        <begin position="2"/>
        <end position="114"/>
    </location>
</feature>